<sequence length="185" mass="20235">MTSEESTADRYRRLAATLTMRIDAVPSDRWDIASTCDGWSLRDVVRHILDTQRGALAPVGLTIPDGPTVDEDPVAAWAHTRDAMQDILDDPARANLEYDGHFGRTDLASSIRSFYSLDLIVHAWDIAHPAGLDDTIADDDLDFVEAFIAEMGDNIRMDGVCGPAAEVPADADRQTKVLAQLGRTV</sequence>
<gene>
    <name evidence="2" type="ORF">WDS16_20005</name>
</gene>
<protein>
    <submittedName>
        <fullName evidence="2">TIGR03086 family metal-binding protein</fullName>
    </submittedName>
</protein>
<reference evidence="2 3" key="1">
    <citation type="submission" date="2024-03" db="EMBL/GenBank/DDBJ databases">
        <title>Natural products discovery in diverse microorganisms through a two-stage MS feature dereplication strategy.</title>
        <authorList>
            <person name="Zhang R."/>
        </authorList>
    </citation>
    <scope>NUCLEOTIDE SEQUENCE [LARGE SCALE GENOMIC DNA]</scope>
    <source>
        <strain evidence="2 3">18930</strain>
    </source>
</reference>
<dbReference type="EMBL" id="CP147846">
    <property type="protein sequence ID" value="WXG67507.1"/>
    <property type="molecule type" value="Genomic_DNA"/>
</dbReference>
<dbReference type="NCBIfam" id="TIGR03086">
    <property type="entry name" value="TIGR03086 family metal-binding protein"/>
    <property type="match status" value="1"/>
</dbReference>
<dbReference type="Pfam" id="PF11716">
    <property type="entry name" value="MDMPI_N"/>
    <property type="match status" value="1"/>
</dbReference>
<name>A0ABZ2PHQ6_9NOCA</name>
<dbReference type="RefSeq" id="WP_338887102.1">
    <property type="nucleotide sequence ID" value="NZ_CP147846.1"/>
</dbReference>
<dbReference type="SUPFAM" id="SSF109854">
    <property type="entry name" value="DinB/YfiT-like putative metalloenzymes"/>
    <property type="match status" value="1"/>
</dbReference>
<proteinExistence type="predicted"/>
<dbReference type="InterPro" id="IPR034660">
    <property type="entry name" value="DinB/YfiT-like"/>
</dbReference>
<dbReference type="NCBIfam" id="TIGR03083">
    <property type="entry name" value="maleylpyruvate isomerase family mycothiol-dependent enzyme"/>
    <property type="match status" value="1"/>
</dbReference>
<dbReference type="InterPro" id="IPR024344">
    <property type="entry name" value="MDMPI_metal-binding"/>
</dbReference>
<organism evidence="2 3">
    <name type="scientific">Rhodococcus sovatensis</name>
    <dbReference type="NCBI Taxonomy" id="1805840"/>
    <lineage>
        <taxon>Bacteria</taxon>
        <taxon>Bacillati</taxon>
        <taxon>Actinomycetota</taxon>
        <taxon>Actinomycetes</taxon>
        <taxon>Mycobacteriales</taxon>
        <taxon>Nocardiaceae</taxon>
        <taxon>Rhodococcus</taxon>
    </lineage>
</organism>
<evidence type="ECO:0000259" key="1">
    <source>
        <dbReference type="Pfam" id="PF11716"/>
    </source>
</evidence>
<accession>A0ABZ2PHQ6</accession>
<keyword evidence="3" id="KW-1185">Reference proteome</keyword>
<evidence type="ECO:0000313" key="3">
    <source>
        <dbReference type="Proteomes" id="UP001432000"/>
    </source>
</evidence>
<dbReference type="InterPro" id="IPR017517">
    <property type="entry name" value="Maleyloyr_isom"/>
</dbReference>
<dbReference type="Proteomes" id="UP001432000">
    <property type="component" value="Chromosome"/>
</dbReference>
<feature type="domain" description="Mycothiol-dependent maleylpyruvate isomerase metal-binding" evidence="1">
    <location>
        <begin position="12"/>
        <end position="93"/>
    </location>
</feature>
<dbReference type="Gene3D" id="1.20.120.450">
    <property type="entry name" value="dinb family like domain"/>
    <property type="match status" value="1"/>
</dbReference>
<evidence type="ECO:0000313" key="2">
    <source>
        <dbReference type="EMBL" id="WXG67507.1"/>
    </source>
</evidence>
<dbReference type="InterPro" id="IPR017520">
    <property type="entry name" value="CHP03086"/>
</dbReference>